<organism evidence="2 3">
    <name type="scientific">Byssothecium circinans</name>
    <dbReference type="NCBI Taxonomy" id="147558"/>
    <lineage>
        <taxon>Eukaryota</taxon>
        <taxon>Fungi</taxon>
        <taxon>Dikarya</taxon>
        <taxon>Ascomycota</taxon>
        <taxon>Pezizomycotina</taxon>
        <taxon>Dothideomycetes</taxon>
        <taxon>Pleosporomycetidae</taxon>
        <taxon>Pleosporales</taxon>
        <taxon>Massarineae</taxon>
        <taxon>Massarinaceae</taxon>
        <taxon>Byssothecium</taxon>
    </lineage>
</organism>
<dbReference type="Proteomes" id="UP000800035">
    <property type="component" value="Unassembled WGS sequence"/>
</dbReference>
<evidence type="ECO:0000313" key="2">
    <source>
        <dbReference type="EMBL" id="KAF1961864.1"/>
    </source>
</evidence>
<evidence type="ECO:0000256" key="1">
    <source>
        <dbReference type="SAM" id="SignalP"/>
    </source>
</evidence>
<name>A0A6A5UAZ0_9PLEO</name>
<feature type="chain" id="PRO_5025585342" description="Celp0028 effector like protein" evidence="1">
    <location>
        <begin position="20"/>
        <end position="253"/>
    </location>
</feature>
<keyword evidence="1" id="KW-0732">Signal</keyword>
<keyword evidence="3" id="KW-1185">Reference proteome</keyword>
<evidence type="ECO:0000313" key="3">
    <source>
        <dbReference type="Proteomes" id="UP000800035"/>
    </source>
</evidence>
<dbReference type="AlphaFoldDB" id="A0A6A5UAZ0"/>
<proteinExistence type="predicted"/>
<feature type="signal peptide" evidence="1">
    <location>
        <begin position="1"/>
        <end position="19"/>
    </location>
</feature>
<protein>
    <recommendedName>
        <fullName evidence="4">Celp0028 effector like protein</fullName>
    </recommendedName>
</protein>
<accession>A0A6A5UAZ0</accession>
<gene>
    <name evidence="2" type="ORF">CC80DRAFT_522518</name>
</gene>
<dbReference type="EMBL" id="ML976980">
    <property type="protein sequence ID" value="KAF1961864.1"/>
    <property type="molecule type" value="Genomic_DNA"/>
</dbReference>
<reference evidence="2" key="1">
    <citation type="journal article" date="2020" name="Stud. Mycol.">
        <title>101 Dothideomycetes genomes: a test case for predicting lifestyles and emergence of pathogens.</title>
        <authorList>
            <person name="Haridas S."/>
            <person name="Albert R."/>
            <person name="Binder M."/>
            <person name="Bloem J."/>
            <person name="Labutti K."/>
            <person name="Salamov A."/>
            <person name="Andreopoulos B."/>
            <person name="Baker S."/>
            <person name="Barry K."/>
            <person name="Bills G."/>
            <person name="Bluhm B."/>
            <person name="Cannon C."/>
            <person name="Castanera R."/>
            <person name="Culley D."/>
            <person name="Daum C."/>
            <person name="Ezra D."/>
            <person name="Gonzalez J."/>
            <person name="Henrissat B."/>
            <person name="Kuo A."/>
            <person name="Liang C."/>
            <person name="Lipzen A."/>
            <person name="Lutzoni F."/>
            <person name="Magnuson J."/>
            <person name="Mondo S."/>
            <person name="Nolan M."/>
            <person name="Ohm R."/>
            <person name="Pangilinan J."/>
            <person name="Park H.-J."/>
            <person name="Ramirez L."/>
            <person name="Alfaro M."/>
            <person name="Sun H."/>
            <person name="Tritt A."/>
            <person name="Yoshinaga Y."/>
            <person name="Zwiers L.-H."/>
            <person name="Turgeon B."/>
            <person name="Goodwin S."/>
            <person name="Spatafora J."/>
            <person name="Crous P."/>
            <person name="Grigoriev I."/>
        </authorList>
    </citation>
    <scope>NUCLEOTIDE SEQUENCE</scope>
    <source>
        <strain evidence="2">CBS 675.92</strain>
    </source>
</reference>
<sequence>MHAFQILALLVSASSFVTAAPRAIKIRADDVILYGQGRYQIMKRTELAELEECRRNGTLPPSPGYLNPKLPYYNGGNITTNGTTEGTIIPRSLSKRGKETIIIPNKDERFLGWDVLMSQVVHGAPTTMMVGSGYSIANSISVGASLSLGPISEFLTAGFSIDYSKTWTSSQSESFTHEVPKGKYAAFVSNPWTNRKSGNVWSGNIGGEGSLSYYQADSFDSKGWGNMQWVDGVISVCTGDSAPLKRCLGEGTL</sequence>
<dbReference type="OrthoDB" id="4831122at2759"/>
<evidence type="ECO:0008006" key="4">
    <source>
        <dbReference type="Google" id="ProtNLM"/>
    </source>
</evidence>